<evidence type="ECO:0000313" key="8">
    <source>
        <dbReference type="Proteomes" id="UP001316803"/>
    </source>
</evidence>
<reference evidence="7 8" key="1">
    <citation type="submission" date="2022-12" db="EMBL/GenBank/DDBJ databases">
        <title>Genomic features and morphological characterization of a novel Knufia sp. strain isolated from spacecraft assembly facility.</title>
        <authorList>
            <person name="Teixeira M."/>
            <person name="Chander A.M."/>
            <person name="Stajich J.E."/>
            <person name="Venkateswaran K."/>
        </authorList>
    </citation>
    <scope>NUCLEOTIDE SEQUENCE [LARGE SCALE GENOMIC DNA]</scope>
    <source>
        <strain evidence="7 8">FJI-L2-BK-P2</strain>
    </source>
</reference>
<dbReference type="InterPro" id="IPR036864">
    <property type="entry name" value="Zn2-C6_fun-type_DNA-bd_sf"/>
</dbReference>
<sequence>MAKLALHYGPKHINTNYHEMETPADTPIPPAPAIPRAAKVGHKKSRSGCQRCKTRRVKCDEQKPICGSCQRHGAECVYPEARTHLSPTDSPEGPYPRRRRSYRSQSRKSPSPTAELFPRDLSEHDDLDIPESKARRLMELRLMQNNLLNIVFGPSNSTRVGDEWLQLSRNMVPKMSLKHDNVLYASFALSATHLLRSDPDDDAVYSARQNYFVLALRQQREECARIDGQNAEPVCLASFLILRTSFAMMQERPLDVYAPPMEWLKMGRGAGAVMWKANAAVTPELSPSFKFFLDSYQHILAEQALDRDLDRPFSAVFETITEQRSSFEDQQAYRKTLAYINLMQKQIDSGEAIFPTGRMLQAFPMIIPGHFIDLVEARDLYALVVLAHFFGIAAQIDKDVWWLQGTGSRPERTAVREIKAIRTQLDESYQNMMLWPLMKARLESR</sequence>
<keyword evidence="1" id="KW-0805">Transcription regulation</keyword>
<dbReference type="SMART" id="SM00066">
    <property type="entry name" value="GAL4"/>
    <property type="match status" value="1"/>
</dbReference>
<dbReference type="AlphaFoldDB" id="A0AAN8I4P3"/>
<evidence type="ECO:0000313" key="7">
    <source>
        <dbReference type="EMBL" id="KAK5954347.1"/>
    </source>
</evidence>
<evidence type="ECO:0000256" key="3">
    <source>
        <dbReference type="ARBA" id="ARBA00023163"/>
    </source>
</evidence>
<feature type="region of interest" description="Disordered" evidence="5">
    <location>
        <begin position="83"/>
        <end position="127"/>
    </location>
</feature>
<dbReference type="PROSITE" id="PS00463">
    <property type="entry name" value="ZN2_CY6_FUNGAL_1"/>
    <property type="match status" value="1"/>
</dbReference>
<evidence type="ECO:0000256" key="4">
    <source>
        <dbReference type="ARBA" id="ARBA00023242"/>
    </source>
</evidence>
<keyword evidence="8" id="KW-1185">Reference proteome</keyword>
<protein>
    <recommendedName>
        <fullName evidence="6">Zn(2)-C6 fungal-type domain-containing protein</fullName>
    </recommendedName>
</protein>
<dbReference type="InterPro" id="IPR052400">
    <property type="entry name" value="Zn2-C6_fungal_TF"/>
</dbReference>
<dbReference type="PRINTS" id="PR00755">
    <property type="entry name" value="AFLATOXINBRP"/>
</dbReference>
<dbReference type="Proteomes" id="UP001316803">
    <property type="component" value="Unassembled WGS sequence"/>
</dbReference>
<name>A0AAN8I4P3_9EURO</name>
<dbReference type="GO" id="GO:0000981">
    <property type="term" value="F:DNA-binding transcription factor activity, RNA polymerase II-specific"/>
    <property type="evidence" value="ECO:0007669"/>
    <property type="project" value="InterPro"/>
</dbReference>
<proteinExistence type="predicted"/>
<feature type="compositionally biased region" description="Basic residues" evidence="5">
    <location>
        <begin position="96"/>
        <end position="106"/>
    </location>
</feature>
<gene>
    <name evidence="7" type="ORF">OHC33_004920</name>
</gene>
<dbReference type="SUPFAM" id="SSF57701">
    <property type="entry name" value="Zn2/Cys6 DNA-binding domain"/>
    <property type="match status" value="1"/>
</dbReference>
<dbReference type="Gene3D" id="4.10.240.10">
    <property type="entry name" value="Zn(2)-C6 fungal-type DNA-binding domain"/>
    <property type="match status" value="1"/>
</dbReference>
<dbReference type="CDD" id="cd00067">
    <property type="entry name" value="GAL4"/>
    <property type="match status" value="1"/>
</dbReference>
<evidence type="ECO:0000259" key="6">
    <source>
        <dbReference type="PROSITE" id="PS50048"/>
    </source>
</evidence>
<evidence type="ECO:0000256" key="1">
    <source>
        <dbReference type="ARBA" id="ARBA00023015"/>
    </source>
</evidence>
<dbReference type="EMBL" id="JAKLMC020000009">
    <property type="protein sequence ID" value="KAK5954347.1"/>
    <property type="molecule type" value="Genomic_DNA"/>
</dbReference>
<comment type="caution">
    <text evidence="7">The sequence shown here is derived from an EMBL/GenBank/DDBJ whole genome shotgun (WGS) entry which is preliminary data.</text>
</comment>
<keyword evidence="4" id="KW-0539">Nucleus</keyword>
<dbReference type="Pfam" id="PF00172">
    <property type="entry name" value="Zn_clus"/>
    <property type="match status" value="1"/>
</dbReference>
<keyword evidence="3" id="KW-0804">Transcription</keyword>
<dbReference type="InterPro" id="IPR001138">
    <property type="entry name" value="Zn2Cys6_DnaBD"/>
</dbReference>
<accession>A0AAN8I4P3</accession>
<evidence type="ECO:0000256" key="5">
    <source>
        <dbReference type="SAM" id="MobiDB-lite"/>
    </source>
</evidence>
<feature type="domain" description="Zn(2)-C6 fungal-type" evidence="6">
    <location>
        <begin position="48"/>
        <end position="78"/>
    </location>
</feature>
<organism evidence="7 8">
    <name type="scientific">Knufia fluminis</name>
    <dbReference type="NCBI Taxonomy" id="191047"/>
    <lineage>
        <taxon>Eukaryota</taxon>
        <taxon>Fungi</taxon>
        <taxon>Dikarya</taxon>
        <taxon>Ascomycota</taxon>
        <taxon>Pezizomycotina</taxon>
        <taxon>Eurotiomycetes</taxon>
        <taxon>Chaetothyriomycetidae</taxon>
        <taxon>Chaetothyriales</taxon>
        <taxon>Trichomeriaceae</taxon>
        <taxon>Knufia</taxon>
    </lineage>
</organism>
<keyword evidence="2" id="KW-0238">DNA-binding</keyword>
<dbReference type="PANTHER" id="PTHR47657">
    <property type="entry name" value="STEROL REGULATORY ELEMENT-BINDING PROTEIN ECM22"/>
    <property type="match status" value="1"/>
</dbReference>
<dbReference type="PANTHER" id="PTHR47657:SF14">
    <property type="entry name" value="ZN(2)-C6 FUNGAL-TYPE DOMAIN-CONTAINING PROTEIN"/>
    <property type="match status" value="1"/>
</dbReference>
<dbReference type="PROSITE" id="PS50048">
    <property type="entry name" value="ZN2_CY6_FUNGAL_2"/>
    <property type="match status" value="1"/>
</dbReference>
<evidence type="ECO:0000256" key="2">
    <source>
        <dbReference type="ARBA" id="ARBA00023125"/>
    </source>
</evidence>
<dbReference type="GO" id="GO:0008270">
    <property type="term" value="F:zinc ion binding"/>
    <property type="evidence" value="ECO:0007669"/>
    <property type="project" value="InterPro"/>
</dbReference>
<dbReference type="GO" id="GO:0003677">
    <property type="term" value="F:DNA binding"/>
    <property type="evidence" value="ECO:0007669"/>
    <property type="project" value="UniProtKB-KW"/>
</dbReference>